<dbReference type="SMART" id="SM00233">
    <property type="entry name" value="PH"/>
    <property type="match status" value="1"/>
</dbReference>
<evidence type="ECO:0008006" key="6">
    <source>
        <dbReference type="Google" id="ProtNLM"/>
    </source>
</evidence>
<evidence type="ECO:0000313" key="5">
    <source>
        <dbReference type="Proteomes" id="UP000310158"/>
    </source>
</evidence>
<dbReference type="CDD" id="cd00160">
    <property type="entry name" value="RhoGEF"/>
    <property type="match status" value="1"/>
</dbReference>
<dbReference type="PROSITE" id="PS50003">
    <property type="entry name" value="PH_DOMAIN"/>
    <property type="match status" value="1"/>
</dbReference>
<dbReference type="PANTHER" id="PTHR12673">
    <property type="entry name" value="FACIOGENITAL DYSPLASIA PROTEIN"/>
    <property type="match status" value="1"/>
</dbReference>
<feature type="compositionally biased region" description="Polar residues" evidence="1">
    <location>
        <begin position="738"/>
        <end position="749"/>
    </location>
</feature>
<dbReference type="Gene3D" id="2.30.29.30">
    <property type="entry name" value="Pleckstrin-homology domain (PH domain)/Phosphotyrosine-binding domain (PTB)"/>
    <property type="match status" value="1"/>
</dbReference>
<feature type="domain" description="DH" evidence="3">
    <location>
        <begin position="115"/>
        <end position="309"/>
    </location>
</feature>
<evidence type="ECO:0000256" key="1">
    <source>
        <dbReference type="SAM" id="MobiDB-lite"/>
    </source>
</evidence>
<dbReference type="GO" id="GO:0005085">
    <property type="term" value="F:guanyl-nucleotide exchange factor activity"/>
    <property type="evidence" value="ECO:0007669"/>
    <property type="project" value="InterPro"/>
</dbReference>
<dbReference type="InterPro" id="IPR001849">
    <property type="entry name" value="PH_domain"/>
</dbReference>
<dbReference type="InterPro" id="IPR035899">
    <property type="entry name" value="DBL_dom_sf"/>
</dbReference>
<feature type="region of interest" description="Disordered" evidence="1">
    <location>
        <begin position="842"/>
        <end position="866"/>
    </location>
</feature>
<dbReference type="Gene3D" id="1.20.900.10">
    <property type="entry name" value="Dbl homology (DH) domain"/>
    <property type="match status" value="1"/>
</dbReference>
<dbReference type="Pfam" id="PF00621">
    <property type="entry name" value="RhoGEF"/>
    <property type="match status" value="1"/>
</dbReference>
<proteinExistence type="predicted"/>
<dbReference type="SMART" id="SM00325">
    <property type="entry name" value="RhoGEF"/>
    <property type="match status" value="1"/>
</dbReference>
<feature type="region of interest" description="Disordered" evidence="1">
    <location>
        <begin position="725"/>
        <end position="757"/>
    </location>
</feature>
<gene>
    <name evidence="4" type="ORF">EW146_g2389</name>
</gene>
<dbReference type="OrthoDB" id="660555at2759"/>
<feature type="compositionally biased region" description="Polar residues" evidence="1">
    <location>
        <begin position="679"/>
        <end position="691"/>
    </location>
</feature>
<feature type="region of interest" description="Disordered" evidence="1">
    <location>
        <begin position="663"/>
        <end position="713"/>
    </location>
</feature>
<dbReference type="SUPFAM" id="SSF48065">
    <property type="entry name" value="DBL homology domain (DH-domain)"/>
    <property type="match status" value="1"/>
</dbReference>
<feature type="domain" description="PH" evidence="2">
    <location>
        <begin position="339"/>
        <end position="516"/>
    </location>
</feature>
<dbReference type="InterPro" id="IPR011993">
    <property type="entry name" value="PH-like_dom_sf"/>
</dbReference>
<evidence type="ECO:0000259" key="3">
    <source>
        <dbReference type="PROSITE" id="PS50010"/>
    </source>
</evidence>
<dbReference type="InterPro" id="IPR000219">
    <property type="entry name" value="DH_dom"/>
</dbReference>
<evidence type="ECO:0000313" key="4">
    <source>
        <dbReference type="EMBL" id="THH18614.1"/>
    </source>
</evidence>
<feature type="compositionally biased region" description="Polar residues" evidence="1">
    <location>
        <begin position="66"/>
        <end position="79"/>
    </location>
</feature>
<dbReference type="AlphaFoldDB" id="A0A4S4M0U8"/>
<accession>A0A4S4M0U8</accession>
<sequence>MTQLSTCPPSTVDFPSTPDPFAPAHAQIPRPPHLPFRRISLPSAPSLIHRQSVVSTASFDSLPEEGSSTISSSPLRTANRSPSKRVKSRPSSLDPHRKPHRKKDLRPVDEEREAKRRKIIEEFYETERTYVKGLDLIYSHFLTPIIASLDTPQPLLTRSELTSVFSNFIDIWNLHRSFFTSLTDHLRSSTSANSQDVPPPLSPVLLSHFPYLSLYTPFVTSFHTSITALTGLLTSNAAFSAFVAKQEADPRCGKLKLRDWLLTIVQRCPRYLLLLKDLIGCTDAEEPERVSLMAVHTLVSKITISLNTSLHTHAQTLSLLSLQRSTPNLPFQLISPGRTFLKRGALLQLEHGSLPREREFLLFSDCLIWLANLDRNDKELPEWWDWNNAGGASHIGKGRPGSRPPMLRSRSRSEAELSALRAHVRNAHAPASRPSFGLASPSKVKKRQASSGVVEEKWWFKGRAELVDLEVVVSPLTEVGEETRFEVLSPETSFALYAASEDERDEWSTAIRNAKASLLVSLNVTQPNSTLTSSASTNHLRRTLQALPHLPEDDARMPKRGKVEHFVPAIWIPDGKTESYDPQTFFISDSNAKDATRPSRACDACYETVFPIIDRSASPRPTTSSYTLSGFTSWQSMPALAMPGQAPRPASVLMAIDRGSPKRALPRIDDVSEGVRTPATLSDNTSHTNGSGIDGSDGPSRSVIRVRSPSSRPRSFYQILEDFHDHDPENVPMPSPSPSRSYFSAQTDDSSGHERDHGLQMQIPSELFDMLAGAASEGEGTSASGMSLPPTPRREDTARKNKRFSLPAVALHTTPVTARPKATGEGLAKRFSLVLGVRATSREKKGAAETGEEGMPSALDESPLRHGAAAVKLSQLLGRRKGS</sequence>
<feature type="region of interest" description="Disordered" evidence="1">
    <location>
        <begin position="1"/>
        <end position="39"/>
    </location>
</feature>
<feature type="region of interest" description="Disordered" evidence="1">
    <location>
        <begin position="776"/>
        <end position="799"/>
    </location>
</feature>
<protein>
    <recommendedName>
        <fullName evidence="6">DH domain-containing protein</fullName>
    </recommendedName>
</protein>
<organism evidence="4 5">
    <name type="scientific">Bondarzewia mesenterica</name>
    <dbReference type="NCBI Taxonomy" id="1095465"/>
    <lineage>
        <taxon>Eukaryota</taxon>
        <taxon>Fungi</taxon>
        <taxon>Dikarya</taxon>
        <taxon>Basidiomycota</taxon>
        <taxon>Agaricomycotina</taxon>
        <taxon>Agaricomycetes</taxon>
        <taxon>Russulales</taxon>
        <taxon>Bondarzewiaceae</taxon>
        <taxon>Bondarzewia</taxon>
    </lineage>
</organism>
<name>A0A4S4M0U8_9AGAM</name>
<evidence type="ECO:0000259" key="2">
    <source>
        <dbReference type="PROSITE" id="PS50003"/>
    </source>
</evidence>
<reference evidence="4 5" key="1">
    <citation type="submission" date="2019-02" db="EMBL/GenBank/DDBJ databases">
        <title>Genome sequencing of the rare red list fungi Bondarzewia mesenterica.</title>
        <authorList>
            <person name="Buettner E."/>
            <person name="Kellner H."/>
        </authorList>
    </citation>
    <scope>NUCLEOTIDE SEQUENCE [LARGE SCALE GENOMIC DNA]</scope>
    <source>
        <strain evidence="4 5">DSM 108281</strain>
    </source>
</reference>
<dbReference type="PROSITE" id="PS50010">
    <property type="entry name" value="DH_2"/>
    <property type="match status" value="1"/>
</dbReference>
<comment type="caution">
    <text evidence="4">The sequence shown here is derived from an EMBL/GenBank/DDBJ whole genome shotgun (WGS) entry which is preliminary data.</text>
</comment>
<dbReference type="GO" id="GO:0005737">
    <property type="term" value="C:cytoplasm"/>
    <property type="evidence" value="ECO:0007669"/>
    <property type="project" value="TreeGrafter"/>
</dbReference>
<dbReference type="PANTHER" id="PTHR12673:SF270">
    <property type="entry name" value="FYVE-TYPE DOMAIN-CONTAINING PROTEIN"/>
    <property type="match status" value="1"/>
</dbReference>
<feature type="compositionally biased region" description="Low complexity" evidence="1">
    <location>
        <begin position="699"/>
        <end position="713"/>
    </location>
</feature>
<dbReference type="InterPro" id="IPR051092">
    <property type="entry name" value="FYVE_RhoGEF_PH"/>
</dbReference>
<feature type="compositionally biased region" description="Low complexity" evidence="1">
    <location>
        <begin position="776"/>
        <end position="787"/>
    </location>
</feature>
<dbReference type="Proteomes" id="UP000310158">
    <property type="component" value="Unassembled WGS sequence"/>
</dbReference>
<feature type="region of interest" description="Disordered" evidence="1">
    <location>
        <begin position="59"/>
        <end position="112"/>
    </location>
</feature>
<dbReference type="SUPFAM" id="SSF50729">
    <property type="entry name" value="PH domain-like"/>
    <property type="match status" value="1"/>
</dbReference>
<dbReference type="EMBL" id="SGPL01000070">
    <property type="protein sequence ID" value="THH18614.1"/>
    <property type="molecule type" value="Genomic_DNA"/>
</dbReference>
<keyword evidence="5" id="KW-1185">Reference proteome</keyword>